<dbReference type="Proteomes" id="UP000018888">
    <property type="component" value="Unassembled WGS sequence"/>
</dbReference>
<reference evidence="2 3" key="2">
    <citation type="journal article" date="2018" name="New Phytol.">
        <title>High intraspecific genome diversity in the model arbuscular mycorrhizal symbiont Rhizophagus irregularis.</title>
        <authorList>
            <person name="Chen E.C.H."/>
            <person name="Morin E."/>
            <person name="Beaudet D."/>
            <person name="Noel J."/>
            <person name="Yildirir G."/>
            <person name="Ndikumana S."/>
            <person name="Charron P."/>
            <person name="St-Onge C."/>
            <person name="Giorgi J."/>
            <person name="Kruger M."/>
            <person name="Marton T."/>
            <person name="Ropars J."/>
            <person name="Grigoriev I.V."/>
            <person name="Hainaut M."/>
            <person name="Henrissat B."/>
            <person name="Roux C."/>
            <person name="Martin F."/>
            <person name="Corradi N."/>
        </authorList>
    </citation>
    <scope>NUCLEOTIDE SEQUENCE [LARGE SCALE GENOMIC DNA]</scope>
    <source>
        <strain evidence="2 3">DAOM 197198</strain>
    </source>
</reference>
<dbReference type="AlphaFoldDB" id="A0A2P4Q0E9"/>
<protein>
    <submittedName>
        <fullName evidence="2">Uncharacterized protein</fullName>
    </submittedName>
</protein>
<reference evidence="2 3" key="1">
    <citation type="journal article" date="2013" name="Proc. Natl. Acad. Sci. U.S.A.">
        <title>Genome of an arbuscular mycorrhizal fungus provides insight into the oldest plant symbiosis.</title>
        <authorList>
            <person name="Tisserant E."/>
            <person name="Malbreil M."/>
            <person name="Kuo A."/>
            <person name="Kohler A."/>
            <person name="Symeonidi A."/>
            <person name="Balestrini R."/>
            <person name="Charron P."/>
            <person name="Duensing N."/>
            <person name="Frei Dit Frey N."/>
            <person name="Gianinazzi-Pearson V."/>
            <person name="Gilbert L.B."/>
            <person name="Handa Y."/>
            <person name="Herr J.R."/>
            <person name="Hijri M."/>
            <person name="Koul R."/>
            <person name="Kawaguchi M."/>
            <person name="Krajinski F."/>
            <person name="Lammers P.J."/>
            <person name="Masclaux F.G."/>
            <person name="Murat C."/>
            <person name="Morin E."/>
            <person name="Ndikumana S."/>
            <person name="Pagni M."/>
            <person name="Petitpierre D."/>
            <person name="Requena N."/>
            <person name="Rosikiewicz P."/>
            <person name="Riley R."/>
            <person name="Saito K."/>
            <person name="San Clemente H."/>
            <person name="Shapiro H."/>
            <person name="van Tuinen D."/>
            <person name="Becard G."/>
            <person name="Bonfante P."/>
            <person name="Paszkowski U."/>
            <person name="Shachar-Hill Y.Y."/>
            <person name="Tuskan G.A."/>
            <person name="Young P.W."/>
            <person name="Sanders I.R."/>
            <person name="Henrissat B."/>
            <person name="Rensing S.A."/>
            <person name="Grigoriev I.V."/>
            <person name="Corradi N."/>
            <person name="Roux C."/>
            <person name="Martin F."/>
        </authorList>
    </citation>
    <scope>NUCLEOTIDE SEQUENCE [LARGE SCALE GENOMIC DNA]</scope>
    <source>
        <strain evidence="2 3">DAOM 197198</strain>
    </source>
</reference>
<feature type="compositionally biased region" description="Polar residues" evidence="1">
    <location>
        <begin position="54"/>
        <end position="69"/>
    </location>
</feature>
<keyword evidence="3" id="KW-1185">Reference proteome</keyword>
<feature type="compositionally biased region" description="Basic and acidic residues" evidence="1">
    <location>
        <begin position="23"/>
        <end position="38"/>
    </location>
</feature>
<feature type="non-terminal residue" evidence="2">
    <location>
        <position position="1"/>
    </location>
</feature>
<name>A0A2P4Q0E9_RHIID</name>
<dbReference type="EMBL" id="AUPC02000112">
    <property type="protein sequence ID" value="POG71096.1"/>
    <property type="molecule type" value="Genomic_DNA"/>
</dbReference>
<gene>
    <name evidence="2" type="ORF">GLOIN_2v1609940</name>
</gene>
<organism evidence="2 3">
    <name type="scientific">Rhizophagus irregularis (strain DAOM 181602 / DAOM 197198 / MUCL 43194)</name>
    <name type="common">Arbuscular mycorrhizal fungus</name>
    <name type="synonym">Glomus intraradices</name>
    <dbReference type="NCBI Taxonomy" id="747089"/>
    <lineage>
        <taxon>Eukaryota</taxon>
        <taxon>Fungi</taxon>
        <taxon>Fungi incertae sedis</taxon>
        <taxon>Mucoromycota</taxon>
        <taxon>Glomeromycotina</taxon>
        <taxon>Glomeromycetes</taxon>
        <taxon>Glomerales</taxon>
        <taxon>Glomeraceae</taxon>
        <taxon>Rhizophagus</taxon>
    </lineage>
</organism>
<dbReference type="VEuPathDB" id="FungiDB:RhiirFUN_002992"/>
<evidence type="ECO:0000313" key="2">
    <source>
        <dbReference type="EMBL" id="POG71096.1"/>
    </source>
</evidence>
<comment type="caution">
    <text evidence="2">The sequence shown here is derived from an EMBL/GenBank/DDBJ whole genome shotgun (WGS) entry which is preliminary data.</text>
</comment>
<sequence length="167" mass="19125">SKPPPVRPPRRRLQSEPLIIDTKPIEHNKIKQIEEKDLTTPSSISSKSYERKISITSSEGGPYPTTQLSSLERENFLERLSDADFKISELRKREKLYQAEIDLARKAGYIPTFSFSDDNNEDLENIIDINEFTDIGKPGSEKFKVIEAIIKLSQQLQKAKVSTKRSF</sequence>
<evidence type="ECO:0000313" key="3">
    <source>
        <dbReference type="Proteomes" id="UP000018888"/>
    </source>
</evidence>
<feature type="region of interest" description="Disordered" evidence="1">
    <location>
        <begin position="1"/>
        <end position="69"/>
    </location>
</feature>
<evidence type="ECO:0000256" key="1">
    <source>
        <dbReference type="SAM" id="MobiDB-lite"/>
    </source>
</evidence>
<accession>A0A2P4Q0E9</accession>
<proteinExistence type="predicted"/>